<dbReference type="Pfam" id="PF05183">
    <property type="entry name" value="RdRP"/>
    <property type="match status" value="1"/>
</dbReference>
<keyword evidence="1" id="KW-0696">RNA-directed RNA polymerase</keyword>
<comment type="catalytic activity">
    <reaction evidence="1">
        <text>RNA(n) + a ribonucleoside 5'-triphosphate = RNA(n+1) + diphosphate</text>
        <dbReference type="Rhea" id="RHEA:21248"/>
        <dbReference type="Rhea" id="RHEA-COMP:14527"/>
        <dbReference type="Rhea" id="RHEA-COMP:17342"/>
        <dbReference type="ChEBI" id="CHEBI:33019"/>
        <dbReference type="ChEBI" id="CHEBI:61557"/>
        <dbReference type="ChEBI" id="CHEBI:140395"/>
        <dbReference type="EC" id="2.7.7.48"/>
    </reaction>
</comment>
<reference evidence="4" key="1">
    <citation type="journal article" date="2022" name="New Phytol.">
        <title>Evolutionary transition to the ectomycorrhizal habit in the genomes of a hyperdiverse lineage of mushroom-forming fungi.</title>
        <authorList>
            <person name="Looney B."/>
            <person name="Miyauchi S."/>
            <person name="Morin E."/>
            <person name="Drula E."/>
            <person name="Courty P.E."/>
            <person name="Kohler A."/>
            <person name="Kuo A."/>
            <person name="LaButti K."/>
            <person name="Pangilinan J."/>
            <person name="Lipzen A."/>
            <person name="Riley R."/>
            <person name="Andreopoulos W."/>
            <person name="He G."/>
            <person name="Johnson J."/>
            <person name="Nolan M."/>
            <person name="Tritt A."/>
            <person name="Barry K.W."/>
            <person name="Grigoriev I.V."/>
            <person name="Nagy L.G."/>
            <person name="Hibbett D."/>
            <person name="Henrissat B."/>
            <person name="Matheny P.B."/>
            <person name="Labbe J."/>
            <person name="Martin F.M."/>
        </authorList>
    </citation>
    <scope>NUCLEOTIDE SEQUENCE</scope>
    <source>
        <strain evidence="4">BPL690</strain>
    </source>
</reference>
<gene>
    <name evidence="4" type="ORF">B0F90DRAFT_1815550</name>
</gene>
<evidence type="ECO:0000256" key="1">
    <source>
        <dbReference type="RuleBase" id="RU363098"/>
    </source>
</evidence>
<name>A0AAD4M944_9AGAM</name>
<evidence type="ECO:0000313" key="5">
    <source>
        <dbReference type="Proteomes" id="UP001203297"/>
    </source>
</evidence>
<evidence type="ECO:0000313" key="4">
    <source>
        <dbReference type="EMBL" id="KAI0305318.1"/>
    </source>
</evidence>
<dbReference type="GO" id="GO:0030422">
    <property type="term" value="P:siRNA processing"/>
    <property type="evidence" value="ECO:0007669"/>
    <property type="project" value="TreeGrafter"/>
</dbReference>
<dbReference type="EC" id="2.7.7.48" evidence="1"/>
<feature type="region of interest" description="Disordered" evidence="2">
    <location>
        <begin position="597"/>
        <end position="632"/>
    </location>
</feature>
<protein>
    <recommendedName>
        <fullName evidence="1">RNA-dependent RNA polymerase</fullName>
        <ecNumber evidence="1">2.7.7.48</ecNumber>
    </recommendedName>
</protein>
<keyword evidence="1" id="KW-0694">RNA-binding</keyword>
<accession>A0AAD4M944</accession>
<dbReference type="GO" id="GO:0003968">
    <property type="term" value="F:RNA-directed RNA polymerase activity"/>
    <property type="evidence" value="ECO:0007669"/>
    <property type="project" value="UniProtKB-KW"/>
</dbReference>
<sequence>MSDYVSEAEDGSTSYSDFCDDDTIRAALTTRNDNDSDPNQVVAELSSSAATTSSVILGKRKSPELFDDLSVSYNYKRRTLSFGPIDLDSGLGSSQSQSNPLPSQSLSDSSPPTLLGHDTPLEPYIVAFNASVQRAMDARGLPWGVQWEIARLISLGCCSWEDISLSELDTLREEGLSTPDHNTLTPTAVRNAPIAPHVEDLFRLKTKSFGRRAISKEVQATSPWQELDQEDAAFYKHGPSGCLGFTPQLGTWYGGKVVFSIKVQANQHGTLQFILDHPVLGPSSRFTRCYGSAWLIRLRVSKEVFSKAILMENLKTILLTPLILNGLVFRFFYANKEHNAYLMATNEMYDGGLKPQSLLSHSLKGYRSFLDFFSTHNNLESNCNQTIAKWAARIALGLSSSIPGLMLDAAQIKEEEDIVSSSCPPGMKHASEMDMTDGCGLINIHALHALHKQLGLWKEAPVAIQCRLAGAKGLLLQHHGEEENSWTYPCVWLRPSQIKIKHTQDYFQNPAHRVIDILRASNMQSPIHLSREMITNLSENGVSPDVFVDLFQQFMDATITPLLSWDGQDAMPRLWAAVSREGNVIAARMARESAWTARARGVQHHHSQDSSDDEDEEEDDPNSSTHSTAWWGDDISGCPSSLEETVMAFLDSGFHPNSNPILARKLYMVAKKAVRSCKSKYRVMIPMSCSALIVPGFLQEGEIHVKCSERCLLSPDGQRLDRVIGDVLLPTDVQKVKAVFKPELDSYVNVIMFSTKGKRSLASMLGTGDYDGDIVNCIWQPSIVEQFSNADPMHAEPPASLHTHFQTSPTSHQVQELQRVLMSPFRDLYVVGTYSALHDNAIYSLGYKHPTTILLAWIFCTVLDGAKTGMTILPRRYSKDRNSKQYGAQFAPYWKTEPGQPMQLHTLPRQCQQPFVLDLLKDEMERVSDEQLRRIDDHFAPGSDLRDVGQAQQNALEAIKVHMTSAHSQFTEYMKATAPGSSRAAEKGKKGANFTNRSIESRQDKLRRMSRAFISGPADTETLVFSQEEVTRLRASYAYLYDWTLKGGSQFPWNVAMRELGAIKLRACGDFKPISQDFYEKMLMRRL</sequence>
<feature type="region of interest" description="Disordered" evidence="2">
    <location>
        <begin position="88"/>
        <end position="114"/>
    </location>
</feature>
<dbReference type="GO" id="GO:0003723">
    <property type="term" value="F:RNA binding"/>
    <property type="evidence" value="ECO:0007669"/>
    <property type="project" value="UniProtKB-KW"/>
</dbReference>
<keyword evidence="1" id="KW-0548">Nucleotidyltransferase</keyword>
<dbReference type="PANTHER" id="PTHR23079:SF14">
    <property type="entry name" value="RNA-DEPENDENT RNA POLYMERASE"/>
    <property type="match status" value="1"/>
</dbReference>
<dbReference type="InterPro" id="IPR057596">
    <property type="entry name" value="RDRP_core"/>
</dbReference>
<feature type="domain" description="RDRP core" evidence="3">
    <location>
        <begin position="271"/>
        <end position="922"/>
    </location>
</feature>
<dbReference type="PANTHER" id="PTHR23079">
    <property type="entry name" value="RNA-DEPENDENT RNA POLYMERASE"/>
    <property type="match status" value="1"/>
</dbReference>
<proteinExistence type="inferred from homology"/>
<keyword evidence="5" id="KW-1185">Reference proteome</keyword>
<keyword evidence="1" id="KW-0808">Transferase</keyword>
<organism evidence="4 5">
    <name type="scientific">Multifurca ochricompacta</name>
    <dbReference type="NCBI Taxonomy" id="376703"/>
    <lineage>
        <taxon>Eukaryota</taxon>
        <taxon>Fungi</taxon>
        <taxon>Dikarya</taxon>
        <taxon>Basidiomycota</taxon>
        <taxon>Agaricomycotina</taxon>
        <taxon>Agaricomycetes</taxon>
        <taxon>Russulales</taxon>
        <taxon>Russulaceae</taxon>
        <taxon>Multifurca</taxon>
    </lineage>
</organism>
<dbReference type="InterPro" id="IPR007855">
    <property type="entry name" value="RDRP"/>
</dbReference>
<dbReference type="GO" id="GO:0031380">
    <property type="term" value="C:nuclear RNA-directed RNA polymerase complex"/>
    <property type="evidence" value="ECO:0007669"/>
    <property type="project" value="TreeGrafter"/>
</dbReference>
<comment type="similarity">
    <text evidence="1">Belongs to the RdRP family.</text>
</comment>
<dbReference type="AlphaFoldDB" id="A0AAD4M944"/>
<dbReference type="Proteomes" id="UP001203297">
    <property type="component" value="Unassembled WGS sequence"/>
</dbReference>
<evidence type="ECO:0000259" key="3">
    <source>
        <dbReference type="Pfam" id="PF05183"/>
    </source>
</evidence>
<evidence type="ECO:0000256" key="2">
    <source>
        <dbReference type="SAM" id="MobiDB-lite"/>
    </source>
</evidence>
<comment type="caution">
    <text evidence="4">The sequence shown here is derived from an EMBL/GenBank/DDBJ whole genome shotgun (WGS) entry which is preliminary data.</text>
</comment>
<dbReference type="EMBL" id="WTXG01000006">
    <property type="protein sequence ID" value="KAI0305318.1"/>
    <property type="molecule type" value="Genomic_DNA"/>
</dbReference>
<feature type="compositionally biased region" description="Acidic residues" evidence="2">
    <location>
        <begin position="610"/>
        <end position="621"/>
    </location>
</feature>